<comment type="similarity">
    <text evidence="1">Belongs to the mycobacterial PPE family.</text>
</comment>
<name>A0A0H3MYB8_MYCLB</name>
<dbReference type="Proteomes" id="UP000006900">
    <property type="component" value="Chromosome"/>
</dbReference>
<protein>
    <submittedName>
        <fullName evidence="4">Serine-rich antigen</fullName>
    </submittedName>
</protein>
<dbReference type="PANTHER" id="PTHR46766">
    <property type="entry name" value="GLUTAMINE-RICH PROTEIN 2"/>
    <property type="match status" value="1"/>
</dbReference>
<dbReference type="SUPFAM" id="SSF140459">
    <property type="entry name" value="PE/PPE dimer-like"/>
    <property type="match status" value="1"/>
</dbReference>
<dbReference type="GO" id="GO:0052572">
    <property type="term" value="P:response to host immune response"/>
    <property type="evidence" value="ECO:0007669"/>
    <property type="project" value="TreeGrafter"/>
</dbReference>
<dbReference type="InterPro" id="IPR038332">
    <property type="entry name" value="PPE_sf"/>
</dbReference>
<dbReference type="Gene3D" id="1.20.1260.20">
    <property type="entry name" value="PPE superfamily"/>
    <property type="match status" value="1"/>
</dbReference>
<evidence type="ECO:0000313" key="4">
    <source>
        <dbReference type="EMBL" id="CAR70504.1"/>
    </source>
</evidence>
<dbReference type="Pfam" id="PF12484">
    <property type="entry name" value="PPE-SVP"/>
    <property type="match status" value="1"/>
</dbReference>
<evidence type="ECO:0000259" key="2">
    <source>
        <dbReference type="Pfam" id="PF00823"/>
    </source>
</evidence>
<accession>A0A0H3MYB8</accession>
<evidence type="ECO:0000313" key="5">
    <source>
        <dbReference type="Proteomes" id="UP000006900"/>
    </source>
</evidence>
<gene>
    <name evidence="4" type="ordered locus">MLBr00411</name>
</gene>
<organism evidence="4 5">
    <name type="scientific">Mycobacterium leprae (strain Br4923)</name>
    <dbReference type="NCBI Taxonomy" id="561304"/>
    <lineage>
        <taxon>Bacteria</taxon>
        <taxon>Bacillati</taxon>
        <taxon>Actinomycetota</taxon>
        <taxon>Actinomycetes</taxon>
        <taxon>Mycobacteriales</taxon>
        <taxon>Mycobacteriaceae</taxon>
        <taxon>Mycobacterium</taxon>
    </lineage>
</organism>
<dbReference type="Pfam" id="PF00823">
    <property type="entry name" value="PPE"/>
    <property type="match status" value="1"/>
</dbReference>
<sequence>MFDFMVYSPEVNAFLMSRGPGSTPLWGAAEAWISLAEQLMEAAQEVSDTIVVAVPASFAGETSDMLASRVSTFVAWLNGNAENAGLIARVLHAVAYAFEEARAGMVPLLTVLGNIIHTMALKAINWFGQVSTTVAALEADYDLMWVQNSTAMTTYRDTVLRETGKMENFEPAPQLVSRYCMDRRDSVNSFDSSSSSDSLYESIDNLYDSVAQSEEHGSDSMSQSYNTCGSVAQSELCDSPFGTPSQSSQSNDLSATSLTQQLGGLDSIISSASASLLTTNSISSSTASSIMPIVASQVTETLGRSQVAVEKMIQSISSTAVSVDVAASKVVAGVGQAVSVGALRVPENWATASQPVMATAHSVPAGCSAITTAVSGPLEGVTQPAEEVLTASVAGGSGTGGPAFNEAV</sequence>
<feature type="domain" description="PPE" evidence="2">
    <location>
        <begin position="3"/>
        <end position="159"/>
    </location>
</feature>
<evidence type="ECO:0000256" key="1">
    <source>
        <dbReference type="ARBA" id="ARBA00010652"/>
    </source>
</evidence>
<dbReference type="EMBL" id="FM211192">
    <property type="protein sequence ID" value="CAR70504.1"/>
    <property type="molecule type" value="Genomic_DNA"/>
</dbReference>
<dbReference type="AlphaFoldDB" id="A0A0H3MYB8"/>
<dbReference type="KEGG" id="mlb:MLBr00411"/>
<dbReference type="InterPro" id="IPR022171">
    <property type="entry name" value="PPE_C"/>
</dbReference>
<dbReference type="PANTHER" id="PTHR46766:SF1">
    <property type="entry name" value="GLUTAMINE-RICH PROTEIN 2"/>
    <property type="match status" value="1"/>
</dbReference>
<evidence type="ECO:0000259" key="3">
    <source>
        <dbReference type="Pfam" id="PF12484"/>
    </source>
</evidence>
<dbReference type="InterPro" id="IPR000030">
    <property type="entry name" value="PPE_dom"/>
</dbReference>
<dbReference type="HOGENOM" id="CLU_674089_0_0_11"/>
<reference evidence="4 5" key="1">
    <citation type="journal article" date="2009" name="Nat. Genet.">
        <title>Comparative genomic and phylogeographic analysis of Mycobacterium leprae.</title>
        <authorList>
            <person name="Monot M."/>
            <person name="Honore N."/>
            <person name="Garnier T."/>
            <person name="Zidane N."/>
            <person name="Sherafi D."/>
            <person name="Paniz-Mondolfi A."/>
            <person name="Matsuoka M."/>
            <person name="Taylor G.M."/>
            <person name="Donoghue H.D."/>
            <person name="Bouwman A."/>
            <person name="Mays S."/>
            <person name="Watson C."/>
            <person name="Lockwood D."/>
            <person name="Khamispour A."/>
            <person name="Dowlati Y."/>
            <person name="Jianping S."/>
            <person name="Rea T.H."/>
            <person name="Vera-Cabrera L."/>
            <person name="Stefani M.M."/>
            <person name="Banu S."/>
            <person name="Macdonald M."/>
            <person name="Sapkota B.R."/>
            <person name="Spencer J.S."/>
            <person name="Thomas J."/>
            <person name="Harshman K."/>
            <person name="Singh P."/>
            <person name="Busso P."/>
            <person name="Gattiker A."/>
            <person name="Rougemont J."/>
            <person name="Brennan P.J."/>
            <person name="Cole S.T."/>
        </authorList>
    </citation>
    <scope>NUCLEOTIDE SEQUENCE [LARGE SCALE GENOMIC DNA]</scope>
    <source>
        <strain evidence="5">Br4923</strain>
    </source>
</reference>
<feature type="domain" description="PPE family C-terminal" evidence="3">
    <location>
        <begin position="332"/>
        <end position="396"/>
    </location>
</feature>
<proteinExistence type="inferred from homology"/>